<evidence type="ECO:0000313" key="2">
    <source>
        <dbReference type="Proteomes" id="UP000887578"/>
    </source>
</evidence>
<evidence type="ECO:0000259" key="1">
    <source>
        <dbReference type="SMART" id="SM01126"/>
    </source>
</evidence>
<keyword evidence="2" id="KW-1185">Reference proteome</keyword>
<dbReference type="Proteomes" id="UP000887578">
    <property type="component" value="Unplaced"/>
</dbReference>
<feature type="domain" description="ISXO2-like transposase" evidence="1">
    <location>
        <begin position="142"/>
        <end position="268"/>
    </location>
</feature>
<dbReference type="InterPro" id="IPR053164">
    <property type="entry name" value="IS1016-like_transposase"/>
</dbReference>
<organism evidence="2 3">
    <name type="scientific">Panagrolaimus davidi</name>
    <dbReference type="NCBI Taxonomy" id="227884"/>
    <lineage>
        <taxon>Eukaryota</taxon>
        <taxon>Metazoa</taxon>
        <taxon>Ecdysozoa</taxon>
        <taxon>Nematoda</taxon>
        <taxon>Chromadorea</taxon>
        <taxon>Rhabditida</taxon>
        <taxon>Tylenchina</taxon>
        <taxon>Panagrolaimomorpha</taxon>
        <taxon>Panagrolaimoidea</taxon>
        <taxon>Panagrolaimidae</taxon>
        <taxon>Panagrolaimus</taxon>
    </lineage>
</organism>
<sequence>MEALKNFTLSDLYGKLSLPENEFENYLIELKLLHHHRVCECGGKMSRKGYAGRKHGTFRCTSRDCRKEKGFLVGTFFEGTHLTVKEVFQLAYFWSQNLTAEEFLQFQMKREDGTEISSATICDWKQFFRDICVEYLRRNTVQLGGPEKIVEIDETVISRRKYNRGRMVAEQRWFFAGVERGTNKVFFEEVEHRNAETLLPIIQKYILPGTTIMSDLWRAYFRINELPEGYRHLTVNHSTNFVDPETGACTNTIESYNQKFKARHKREYGTARSLLAQYMY</sequence>
<protein>
    <submittedName>
        <fullName evidence="3">ISXO2-like transposase domain-containing protein</fullName>
    </submittedName>
</protein>
<dbReference type="WBParaSite" id="PDA_v2.g25827.t1">
    <property type="protein sequence ID" value="PDA_v2.g25827.t1"/>
    <property type="gene ID" value="PDA_v2.g25827"/>
</dbReference>
<dbReference type="SMART" id="SM01126">
    <property type="entry name" value="DDE_Tnp_IS1595"/>
    <property type="match status" value="1"/>
</dbReference>
<reference evidence="3" key="1">
    <citation type="submission" date="2022-11" db="UniProtKB">
        <authorList>
            <consortium name="WormBaseParasite"/>
        </authorList>
    </citation>
    <scope>IDENTIFICATION</scope>
</reference>
<accession>A0A914QF24</accession>
<name>A0A914QF24_9BILA</name>
<dbReference type="AlphaFoldDB" id="A0A914QF24"/>
<dbReference type="Pfam" id="PF12762">
    <property type="entry name" value="DDE_Tnp_IS1595"/>
    <property type="match status" value="1"/>
</dbReference>
<dbReference type="InterPro" id="IPR024445">
    <property type="entry name" value="Tnp_ISXO2-like"/>
</dbReference>
<evidence type="ECO:0000313" key="3">
    <source>
        <dbReference type="WBParaSite" id="PDA_v2.g25827.t1"/>
    </source>
</evidence>
<dbReference type="PANTHER" id="PTHR47163">
    <property type="entry name" value="DDE_TNP_IS1595 DOMAIN-CONTAINING PROTEIN"/>
    <property type="match status" value="1"/>
</dbReference>
<dbReference type="NCBIfam" id="NF033547">
    <property type="entry name" value="transpos_IS1595"/>
    <property type="match status" value="1"/>
</dbReference>
<proteinExistence type="predicted"/>
<dbReference type="PANTHER" id="PTHR47163:SF2">
    <property type="entry name" value="SI:DKEY-17M8.2"/>
    <property type="match status" value="1"/>
</dbReference>